<dbReference type="AlphaFoldDB" id="A0AAE4C733"/>
<evidence type="ECO:0000256" key="1">
    <source>
        <dbReference type="SAM" id="MobiDB-lite"/>
    </source>
</evidence>
<comment type="caution">
    <text evidence="2">The sequence shown here is derived from an EMBL/GenBank/DDBJ whole genome shotgun (WGS) entry which is preliminary data.</text>
</comment>
<dbReference type="InterPro" id="IPR036366">
    <property type="entry name" value="PGBDSf"/>
</dbReference>
<evidence type="ECO:0000313" key="2">
    <source>
        <dbReference type="EMBL" id="MDR6892104.1"/>
    </source>
</evidence>
<dbReference type="Gene3D" id="1.10.101.10">
    <property type="entry name" value="PGBD-like superfamily/PGBD"/>
    <property type="match status" value="1"/>
</dbReference>
<dbReference type="EMBL" id="JAVDUI010000001">
    <property type="protein sequence ID" value="MDR6892104.1"/>
    <property type="molecule type" value="Genomic_DNA"/>
</dbReference>
<feature type="region of interest" description="Disordered" evidence="1">
    <location>
        <begin position="225"/>
        <end position="280"/>
    </location>
</feature>
<evidence type="ECO:0000313" key="3">
    <source>
        <dbReference type="Proteomes" id="UP001247307"/>
    </source>
</evidence>
<proteinExistence type="predicted"/>
<dbReference type="Proteomes" id="UP001247307">
    <property type="component" value="Unassembled WGS sequence"/>
</dbReference>
<protein>
    <recommendedName>
        <fullName evidence="4">Peptidoglycan binding-like domain-containing protein</fullName>
    </recommendedName>
</protein>
<accession>A0AAE4C733</accession>
<dbReference type="InterPro" id="IPR036365">
    <property type="entry name" value="PGBD-like_sf"/>
</dbReference>
<evidence type="ECO:0008006" key="4">
    <source>
        <dbReference type="Google" id="ProtNLM"/>
    </source>
</evidence>
<organism evidence="2 3">
    <name type="scientific">Falsarthrobacter nasiphocae</name>
    <dbReference type="NCBI Taxonomy" id="189863"/>
    <lineage>
        <taxon>Bacteria</taxon>
        <taxon>Bacillati</taxon>
        <taxon>Actinomycetota</taxon>
        <taxon>Actinomycetes</taxon>
        <taxon>Micrococcales</taxon>
        <taxon>Micrococcaceae</taxon>
        <taxon>Falsarthrobacter</taxon>
    </lineage>
</organism>
<name>A0AAE4C733_9MICC</name>
<feature type="compositionally biased region" description="Polar residues" evidence="1">
    <location>
        <begin position="266"/>
        <end position="279"/>
    </location>
</feature>
<feature type="compositionally biased region" description="Polar residues" evidence="1">
    <location>
        <begin position="228"/>
        <end position="245"/>
    </location>
</feature>
<dbReference type="SUPFAM" id="SSF47090">
    <property type="entry name" value="PGBD-like"/>
    <property type="match status" value="1"/>
</dbReference>
<gene>
    <name evidence="2" type="ORF">J2S35_001044</name>
</gene>
<dbReference type="RefSeq" id="WP_309850652.1">
    <property type="nucleotide sequence ID" value="NZ_BAAAIU010000005.1"/>
</dbReference>
<sequence>MNQNMPELALTAQVETGALSDEAQGTATSIVTRTEAVSLPAKEGARFTADGLAAGSEAGLGRVLAEVNERPVIVLQGPVAAYRTLSKGATGRDVAQLQQSLAALGYESGLSLGTFDDSTARGLAALFRTLGYPAVSVDGSVIPAERSGSNAALVLGEGYFAPVLPVKAAGACGTNRLLVEGPLCEVTTGAPSLIATIPTADAQRIKGHENIRVVFPDGKTYSGALNGPASTKNISNQTSSSQNGTKGAGGTESASQSNAPAAGRGATNTAPDSDPSGSKSYAIVLKDAPELPAPGSGDMPLTVIFSQSEAESLLVPSTAIRAASGTSWVEKESGARVDVTVGLCVQGRCVVRPASASEEGLSTGESVIITGAAKKASDGG</sequence>
<keyword evidence="3" id="KW-1185">Reference proteome</keyword>
<reference evidence="2" key="1">
    <citation type="submission" date="2023-07" db="EMBL/GenBank/DDBJ databases">
        <title>Sequencing the genomes of 1000 actinobacteria strains.</title>
        <authorList>
            <person name="Klenk H.-P."/>
        </authorList>
    </citation>
    <scope>NUCLEOTIDE SEQUENCE</scope>
    <source>
        <strain evidence="2">DSM 13988</strain>
    </source>
</reference>